<evidence type="ECO:0000313" key="2">
    <source>
        <dbReference type="EMBL" id="VDN42290.1"/>
    </source>
</evidence>
<dbReference type="EMBL" id="UYRT01099806">
    <property type="protein sequence ID" value="VDN42290.1"/>
    <property type="molecule type" value="Genomic_DNA"/>
</dbReference>
<accession>A0A183EST5</accession>
<reference evidence="2 3" key="2">
    <citation type="submission" date="2018-11" db="EMBL/GenBank/DDBJ databases">
        <authorList>
            <consortium name="Pathogen Informatics"/>
        </authorList>
    </citation>
    <scope>NUCLEOTIDE SEQUENCE [LARGE SCALE GENOMIC DNA]</scope>
</reference>
<protein>
    <submittedName>
        <fullName evidence="4">Uma2 domain-containing protein</fullName>
    </submittedName>
</protein>
<feature type="region of interest" description="Disordered" evidence="1">
    <location>
        <begin position="1"/>
        <end position="27"/>
    </location>
</feature>
<reference evidence="4" key="1">
    <citation type="submission" date="2016-06" db="UniProtKB">
        <authorList>
            <consortium name="WormBaseParasite"/>
        </authorList>
    </citation>
    <scope>IDENTIFICATION</scope>
</reference>
<evidence type="ECO:0000256" key="1">
    <source>
        <dbReference type="SAM" id="MobiDB-lite"/>
    </source>
</evidence>
<evidence type="ECO:0000313" key="3">
    <source>
        <dbReference type="Proteomes" id="UP000271098"/>
    </source>
</evidence>
<name>A0A183EST5_9BILA</name>
<dbReference type="Proteomes" id="UP000271098">
    <property type="component" value="Unassembled WGS sequence"/>
</dbReference>
<sequence>MSQRPKKDRSQPPQAPGPPPPLPMPSVSVEELHASAELKVGETFIVLRRAPSKHGITDERCLATVVEIRDGVQARASPAAAAAAAALAPSTAQEHTITAFGALFMACQETWLLLKWTIPG</sequence>
<keyword evidence="3" id="KW-1185">Reference proteome</keyword>
<feature type="compositionally biased region" description="Pro residues" evidence="1">
    <location>
        <begin position="13"/>
        <end position="24"/>
    </location>
</feature>
<proteinExistence type="predicted"/>
<evidence type="ECO:0000313" key="4">
    <source>
        <dbReference type="WBParaSite" id="GPUH_0002405601-mRNA-1"/>
    </source>
</evidence>
<gene>
    <name evidence="2" type="ORF">GPUH_LOCUS24026</name>
</gene>
<organism evidence="4">
    <name type="scientific">Gongylonema pulchrum</name>
    <dbReference type="NCBI Taxonomy" id="637853"/>
    <lineage>
        <taxon>Eukaryota</taxon>
        <taxon>Metazoa</taxon>
        <taxon>Ecdysozoa</taxon>
        <taxon>Nematoda</taxon>
        <taxon>Chromadorea</taxon>
        <taxon>Rhabditida</taxon>
        <taxon>Spirurina</taxon>
        <taxon>Spiruromorpha</taxon>
        <taxon>Spiruroidea</taxon>
        <taxon>Gongylonematidae</taxon>
        <taxon>Gongylonema</taxon>
    </lineage>
</organism>
<dbReference type="WBParaSite" id="GPUH_0002405601-mRNA-1">
    <property type="protein sequence ID" value="GPUH_0002405601-mRNA-1"/>
    <property type="gene ID" value="GPUH_0002405601"/>
</dbReference>
<dbReference type="AlphaFoldDB" id="A0A183EST5"/>